<dbReference type="Gene3D" id="3.90.70.10">
    <property type="entry name" value="Cysteine proteinases"/>
    <property type="match status" value="1"/>
</dbReference>
<evidence type="ECO:0000313" key="2">
    <source>
        <dbReference type="EMBL" id="TDE44556.1"/>
    </source>
</evidence>
<name>A0A4R5F8F3_9ACTN</name>
<dbReference type="AlphaFoldDB" id="A0A4R5F8F3"/>
<proteinExistence type="predicted"/>
<organism evidence="2 3">
    <name type="scientific">Nonomuraea mesophila</name>
    <dbReference type="NCBI Taxonomy" id="2530382"/>
    <lineage>
        <taxon>Bacteria</taxon>
        <taxon>Bacillati</taxon>
        <taxon>Actinomycetota</taxon>
        <taxon>Actinomycetes</taxon>
        <taxon>Streptosporangiales</taxon>
        <taxon>Streptosporangiaceae</taxon>
        <taxon>Nonomuraea</taxon>
    </lineage>
</organism>
<dbReference type="Proteomes" id="UP000295136">
    <property type="component" value="Unassembled WGS sequence"/>
</dbReference>
<feature type="domain" description="Peptidase C39-like" evidence="1">
    <location>
        <begin position="76"/>
        <end position="210"/>
    </location>
</feature>
<keyword evidence="3" id="KW-1185">Reference proteome</keyword>
<protein>
    <recommendedName>
        <fullName evidence="1">Peptidase C39-like domain-containing protein</fullName>
    </recommendedName>
</protein>
<evidence type="ECO:0000259" key="1">
    <source>
        <dbReference type="Pfam" id="PF13529"/>
    </source>
</evidence>
<reference evidence="2 3" key="1">
    <citation type="submission" date="2019-03" db="EMBL/GenBank/DDBJ databases">
        <title>Draft genome sequences of novel Actinobacteria.</title>
        <authorList>
            <person name="Sahin N."/>
            <person name="Ay H."/>
            <person name="Saygin H."/>
        </authorList>
    </citation>
    <scope>NUCLEOTIDE SEQUENCE [LARGE SCALE GENOMIC DNA]</scope>
    <source>
        <strain evidence="2 3">6K102</strain>
    </source>
</reference>
<dbReference type="Pfam" id="PF13529">
    <property type="entry name" value="Peptidase_C39_2"/>
    <property type="match status" value="1"/>
</dbReference>
<dbReference type="EMBL" id="SMLD01000071">
    <property type="protein sequence ID" value="TDE44556.1"/>
    <property type="molecule type" value="Genomic_DNA"/>
</dbReference>
<accession>A0A4R5F8F3</accession>
<gene>
    <name evidence="2" type="ORF">E1295_25170</name>
</gene>
<sequence length="251" mass="26847">MVTDNRRIRYLGHFRNPSCTERHHVAPAKLALGTLLTTAVMATGLSAGASPAAARTAAQPPVSARLTGLPLFKGSVKIKGQAQKTGYYCAPASSSIVLRMFGVKRSQDQLAKEMKTDPKAGATKRQNTLSVLNRHLKPKGYTFRLTYARNRPAALMLRVSHAVGVLKKPTILAVLGNKLPWSKASRTYGHAIVAYGYDRAKGTITVWDPNVAKGALGSHVISAKALAAVVNDRPDSGLGGVYTLSKPLLPR</sequence>
<evidence type="ECO:0000313" key="3">
    <source>
        <dbReference type="Proteomes" id="UP000295136"/>
    </source>
</evidence>
<comment type="caution">
    <text evidence="2">The sequence shown here is derived from an EMBL/GenBank/DDBJ whole genome shotgun (WGS) entry which is preliminary data.</text>
</comment>
<dbReference type="InterPro" id="IPR039564">
    <property type="entry name" value="Peptidase_C39-like"/>
</dbReference>